<dbReference type="GO" id="GO:0050660">
    <property type="term" value="F:flavin adenine dinucleotide binding"/>
    <property type="evidence" value="ECO:0007669"/>
    <property type="project" value="InterPro"/>
</dbReference>
<feature type="chain" id="PRO_5008057325" evidence="6">
    <location>
        <begin position="21"/>
        <end position="644"/>
    </location>
</feature>
<dbReference type="InterPro" id="IPR012132">
    <property type="entry name" value="GMC_OxRdtase"/>
</dbReference>
<reference evidence="8 9" key="1">
    <citation type="submission" date="2016-05" db="EMBL/GenBank/DDBJ databases">
        <title>Comparative analysis of secretome profiles of manganese(II)-oxidizing ascomycete fungi.</title>
        <authorList>
            <consortium name="DOE Joint Genome Institute"/>
            <person name="Zeiner C.A."/>
            <person name="Purvine S.O."/>
            <person name="Zink E.M."/>
            <person name="Wu S."/>
            <person name="Pasa-Tolic L."/>
            <person name="Chaput D.L."/>
            <person name="Haridas S."/>
            <person name="Grigoriev I.V."/>
            <person name="Santelli C.M."/>
            <person name="Hansel C.M."/>
        </authorList>
    </citation>
    <scope>NUCLEOTIDE SEQUENCE [LARGE SCALE GENOMIC DNA]</scope>
    <source>
        <strain evidence="8 9">AP3s5-JAC2a</strain>
    </source>
</reference>
<dbReference type="SUPFAM" id="SSF51905">
    <property type="entry name" value="FAD/NAD(P)-binding domain"/>
    <property type="match status" value="1"/>
</dbReference>
<evidence type="ECO:0000256" key="6">
    <source>
        <dbReference type="SAM" id="SignalP"/>
    </source>
</evidence>
<sequence>MPSRQQLTLALTFFLASTQAWPAYPFTKRQSSDSPAAQSSDSTFKEEYDFVIAGGGTAGLTLANRLTESGRFSVLVLEAGFNPEVVEAYATPGGNQFLKGSAVDWGFVTTPQEHLGGRTLQYLRGKALGGSSVTNGLYYARGSAEVYDRWVELGNPGWGWEDIYPLFRKSTKINPPNLGQLSEFSQEYKTWDESAYGGGPLELGFQGYVTDSTNDFVVACSEAADIPIVDDLNLGVGQGVKLGTTTTNSVLRRSSSYDSFYQQARNRTNLRVLYNAPVTGIAFSSVEGGNTTYGNATRPRALGVSYIEQSAGFVRQARARKEVIVSMGAFHTPQLLMVSGIGPSAELEKVGVSPVHINENVGQHLDDHSVFSIMARAQTNASTTSMSSSPDNLQAAQTEFFTNLTGPYTAPSGVTNGFKKLSVEELQSIGAQAVIDAGLANQSHIEFLFETVWYPWIPTPYYTALPNESYISVTASSMVQLSRGNITLRSNSMSDAPLINPNYYADETDGIMGVHSFRYLRDILRHPSLSQYTIGDNAGEVSPGPEVADDDDDAILQYIKNNTMPNWHASGTARMRPEADGGVVDSRLKVYGVDGLRVIDCSIIPVLPDANILASVYMVAEKGAELIKEDWEDVGYERRMKRSA</sequence>
<dbReference type="InterPro" id="IPR007867">
    <property type="entry name" value="GMC_OxRtase_C"/>
</dbReference>
<dbReference type="Pfam" id="PF00732">
    <property type="entry name" value="GMC_oxred_N"/>
    <property type="match status" value="1"/>
</dbReference>
<gene>
    <name evidence="8" type="ORF">CC84DRAFT_415273</name>
</gene>
<dbReference type="GeneID" id="28769606"/>
<dbReference type="InterPro" id="IPR000172">
    <property type="entry name" value="GMC_OxRdtase_N"/>
</dbReference>
<keyword evidence="4 5" id="KW-0274">FAD</keyword>
<feature type="domain" description="Glucose-methanol-choline oxidoreductase N-terminal" evidence="7">
    <location>
        <begin position="328"/>
        <end position="342"/>
    </location>
</feature>
<organism evidence="8 9">
    <name type="scientific">Paraphaeosphaeria sporulosa</name>
    <dbReference type="NCBI Taxonomy" id="1460663"/>
    <lineage>
        <taxon>Eukaryota</taxon>
        <taxon>Fungi</taxon>
        <taxon>Dikarya</taxon>
        <taxon>Ascomycota</taxon>
        <taxon>Pezizomycotina</taxon>
        <taxon>Dothideomycetes</taxon>
        <taxon>Pleosporomycetidae</taxon>
        <taxon>Pleosporales</taxon>
        <taxon>Massarineae</taxon>
        <taxon>Didymosphaeriaceae</taxon>
        <taxon>Paraphaeosphaeria</taxon>
    </lineage>
</organism>
<dbReference type="EMBL" id="KV441563">
    <property type="protein sequence ID" value="OAF99042.1"/>
    <property type="molecule type" value="Genomic_DNA"/>
</dbReference>
<dbReference type="AlphaFoldDB" id="A0A177BUB7"/>
<keyword evidence="3" id="KW-0285">Flavoprotein</keyword>
<dbReference type="PANTHER" id="PTHR11552">
    <property type="entry name" value="GLUCOSE-METHANOL-CHOLINE GMC OXIDOREDUCTASE"/>
    <property type="match status" value="1"/>
</dbReference>
<comment type="similarity">
    <text evidence="2">Belongs to the GMC oxidoreductase family.</text>
</comment>
<proteinExistence type="inferred from homology"/>
<dbReference type="SUPFAM" id="SSF54373">
    <property type="entry name" value="FAD-linked reductases, C-terminal domain"/>
    <property type="match status" value="1"/>
</dbReference>
<feature type="signal peptide" evidence="6">
    <location>
        <begin position="1"/>
        <end position="20"/>
    </location>
</feature>
<evidence type="ECO:0000256" key="1">
    <source>
        <dbReference type="ARBA" id="ARBA00001974"/>
    </source>
</evidence>
<dbReference type="InParanoid" id="A0A177BUB7"/>
<dbReference type="RefSeq" id="XP_018029408.1">
    <property type="nucleotide sequence ID" value="XM_018186120.1"/>
</dbReference>
<comment type="cofactor">
    <cofactor evidence="1 5">
        <name>FAD</name>
        <dbReference type="ChEBI" id="CHEBI:57692"/>
    </cofactor>
</comment>
<dbReference type="InterPro" id="IPR036188">
    <property type="entry name" value="FAD/NAD-bd_sf"/>
</dbReference>
<keyword evidence="6" id="KW-0732">Signal</keyword>
<evidence type="ECO:0000256" key="5">
    <source>
        <dbReference type="PIRSR" id="PIRSR000137-2"/>
    </source>
</evidence>
<evidence type="ECO:0000256" key="4">
    <source>
        <dbReference type="ARBA" id="ARBA00022827"/>
    </source>
</evidence>
<dbReference type="Proteomes" id="UP000077069">
    <property type="component" value="Unassembled WGS sequence"/>
</dbReference>
<dbReference type="Gene3D" id="3.50.50.60">
    <property type="entry name" value="FAD/NAD(P)-binding domain"/>
    <property type="match status" value="1"/>
</dbReference>
<dbReference type="Pfam" id="PF05199">
    <property type="entry name" value="GMC_oxred_C"/>
    <property type="match status" value="1"/>
</dbReference>
<dbReference type="PANTHER" id="PTHR11552:SF147">
    <property type="entry name" value="CHOLINE DEHYDROGENASE, MITOCHONDRIAL"/>
    <property type="match status" value="1"/>
</dbReference>
<evidence type="ECO:0000313" key="9">
    <source>
        <dbReference type="Proteomes" id="UP000077069"/>
    </source>
</evidence>
<evidence type="ECO:0000259" key="7">
    <source>
        <dbReference type="PROSITE" id="PS00624"/>
    </source>
</evidence>
<keyword evidence="9" id="KW-1185">Reference proteome</keyword>
<feature type="binding site" evidence="5">
    <location>
        <position position="278"/>
    </location>
    <ligand>
        <name>FAD</name>
        <dbReference type="ChEBI" id="CHEBI:57692"/>
    </ligand>
</feature>
<evidence type="ECO:0000313" key="8">
    <source>
        <dbReference type="EMBL" id="OAF99042.1"/>
    </source>
</evidence>
<accession>A0A177BUB7</accession>
<evidence type="ECO:0000256" key="2">
    <source>
        <dbReference type="ARBA" id="ARBA00010790"/>
    </source>
</evidence>
<feature type="binding site" evidence="5">
    <location>
        <begin position="567"/>
        <end position="568"/>
    </location>
    <ligand>
        <name>FAD</name>
        <dbReference type="ChEBI" id="CHEBI:57692"/>
    </ligand>
</feature>
<dbReference type="OrthoDB" id="269227at2759"/>
<dbReference type="Gene3D" id="3.30.560.10">
    <property type="entry name" value="Glucose Oxidase, domain 3"/>
    <property type="match status" value="1"/>
</dbReference>
<dbReference type="GO" id="GO:0016614">
    <property type="term" value="F:oxidoreductase activity, acting on CH-OH group of donors"/>
    <property type="evidence" value="ECO:0007669"/>
    <property type="project" value="InterPro"/>
</dbReference>
<protein>
    <submittedName>
        <fullName evidence="8">Glucose-methanol-choline oxidoreductase-like protein</fullName>
    </submittedName>
</protein>
<evidence type="ECO:0000256" key="3">
    <source>
        <dbReference type="ARBA" id="ARBA00022630"/>
    </source>
</evidence>
<dbReference type="PIRSF" id="PIRSF000137">
    <property type="entry name" value="Alcohol_oxidase"/>
    <property type="match status" value="1"/>
</dbReference>
<dbReference type="STRING" id="1460663.A0A177BUB7"/>
<dbReference type="PROSITE" id="PS00624">
    <property type="entry name" value="GMC_OXRED_2"/>
    <property type="match status" value="1"/>
</dbReference>
<name>A0A177BUB7_9PLEO</name>